<sequence>MLEAFGVINIWTYLVGLTMIILAPGPNSLYVLKSSSSLGVKAGYQAASGVLIGDAVLILLSYLGVASLIQTSPVLFTIIRYLGAAYLLYLGIKIIHQLMSKKGEEGAEMARPKKKENVFAKSLTLSLTNPKAILFYVSFFIQFIDYTYEHTWASYLILATILEVFSIVYLSALIFLGTSLTQLFKNNKALANLGNGLLGMFFMGFAARLASLS</sequence>
<comment type="caution">
    <text evidence="7">The sequence shown here is derived from an EMBL/GenBank/DDBJ whole genome shotgun (WGS) entry which is preliminary data.</text>
</comment>
<dbReference type="AlphaFoldDB" id="A0A2J8GLW6"/>
<name>A0A2J8GLW6_VIBDI</name>
<evidence type="ECO:0000256" key="3">
    <source>
        <dbReference type="ARBA" id="ARBA00022475"/>
    </source>
</evidence>
<comment type="similarity">
    <text evidence="2">Belongs to the Rht family.</text>
</comment>
<dbReference type="InterPro" id="IPR001123">
    <property type="entry name" value="LeuE-type"/>
</dbReference>
<keyword evidence="6" id="KW-0472">Membrane</keyword>
<organism evidence="7 8">
    <name type="scientific">Vibrio diazotrophicus</name>
    <dbReference type="NCBI Taxonomy" id="685"/>
    <lineage>
        <taxon>Bacteria</taxon>
        <taxon>Pseudomonadati</taxon>
        <taxon>Pseudomonadota</taxon>
        <taxon>Gammaproteobacteria</taxon>
        <taxon>Vibrionales</taxon>
        <taxon>Vibrionaceae</taxon>
        <taxon>Vibrio</taxon>
    </lineage>
</organism>
<keyword evidence="4" id="KW-0812">Transmembrane</keyword>
<evidence type="ECO:0000313" key="8">
    <source>
        <dbReference type="Proteomes" id="UP000236449"/>
    </source>
</evidence>
<protein>
    <submittedName>
        <fullName evidence="7">Leucine efflux protein LeuE</fullName>
    </submittedName>
</protein>
<dbReference type="Proteomes" id="UP000236449">
    <property type="component" value="Unassembled WGS sequence"/>
</dbReference>
<reference evidence="7 8" key="1">
    <citation type="submission" date="2018-01" db="EMBL/GenBank/DDBJ databases">
        <title>Draft genome sequences of six Vibrio diazotrophicus strains isolated from deep-sea sediments of the Baltic Sea.</title>
        <authorList>
            <person name="Castillo D."/>
            <person name="Vandieken V."/>
            <person name="Chiang O."/>
            <person name="Middelboe M."/>
        </authorList>
    </citation>
    <scope>NUCLEOTIDE SEQUENCE [LARGE SCALE GENOMIC DNA]</scope>
    <source>
        <strain evidence="7 8">60.27F</strain>
    </source>
</reference>
<dbReference type="GO" id="GO:0015820">
    <property type="term" value="P:L-leucine transport"/>
    <property type="evidence" value="ECO:0007669"/>
    <property type="project" value="TreeGrafter"/>
</dbReference>
<dbReference type="OrthoDB" id="9784202at2"/>
<evidence type="ECO:0000256" key="6">
    <source>
        <dbReference type="ARBA" id="ARBA00023136"/>
    </source>
</evidence>
<evidence type="ECO:0000313" key="7">
    <source>
        <dbReference type="EMBL" id="PNI06858.1"/>
    </source>
</evidence>
<dbReference type="GO" id="GO:0015190">
    <property type="term" value="F:L-leucine transmembrane transporter activity"/>
    <property type="evidence" value="ECO:0007669"/>
    <property type="project" value="TreeGrafter"/>
</dbReference>
<evidence type="ECO:0000256" key="4">
    <source>
        <dbReference type="ARBA" id="ARBA00022692"/>
    </source>
</evidence>
<dbReference type="NCBIfam" id="NF008201">
    <property type="entry name" value="PRK10958.1"/>
    <property type="match status" value="1"/>
</dbReference>
<keyword evidence="3" id="KW-1003">Cell membrane</keyword>
<dbReference type="PANTHER" id="PTHR30086">
    <property type="entry name" value="ARGININE EXPORTER PROTEIN ARGO"/>
    <property type="match status" value="1"/>
</dbReference>
<dbReference type="PANTHER" id="PTHR30086:SF15">
    <property type="entry name" value="LEUCINE EFFLUX PROTEIN"/>
    <property type="match status" value="1"/>
</dbReference>
<gene>
    <name evidence="7" type="ORF">C1N32_02325</name>
</gene>
<dbReference type="GO" id="GO:0005886">
    <property type="term" value="C:plasma membrane"/>
    <property type="evidence" value="ECO:0007669"/>
    <property type="project" value="UniProtKB-SubCell"/>
</dbReference>
<dbReference type="EMBL" id="POSK01000001">
    <property type="protein sequence ID" value="PNI06858.1"/>
    <property type="molecule type" value="Genomic_DNA"/>
</dbReference>
<dbReference type="Pfam" id="PF01810">
    <property type="entry name" value="LysE"/>
    <property type="match status" value="1"/>
</dbReference>
<evidence type="ECO:0000256" key="2">
    <source>
        <dbReference type="ARBA" id="ARBA00007928"/>
    </source>
</evidence>
<comment type="subcellular location">
    <subcellularLocation>
        <location evidence="1">Cell membrane</location>
        <topology evidence="1">Multi-pass membrane protein</topology>
    </subcellularLocation>
</comment>
<proteinExistence type="inferred from homology"/>
<dbReference type="STRING" id="1348635.GCA_000740015_02667"/>
<evidence type="ECO:0000256" key="1">
    <source>
        <dbReference type="ARBA" id="ARBA00004651"/>
    </source>
</evidence>
<keyword evidence="5" id="KW-1133">Transmembrane helix</keyword>
<dbReference type="PIRSF" id="PIRSF006324">
    <property type="entry name" value="LeuE"/>
    <property type="match status" value="1"/>
</dbReference>
<accession>A0A2J8GLW6</accession>
<dbReference type="RefSeq" id="WP_102942218.1">
    <property type="nucleotide sequence ID" value="NZ_POSI01000014.1"/>
</dbReference>
<evidence type="ECO:0000256" key="5">
    <source>
        <dbReference type="ARBA" id="ARBA00022989"/>
    </source>
</evidence>